<keyword evidence="6" id="KW-0560">Oxidoreductase</keyword>
<dbReference type="PANTHER" id="PTHR35457:SF1">
    <property type="entry name" value="HEME A SYNTHASE"/>
    <property type="match status" value="1"/>
</dbReference>
<name>A0A7D5QHT8_9EURY</name>
<keyword evidence="3 12" id="KW-0812">Transmembrane</keyword>
<keyword evidence="9 12" id="KW-0472">Membrane</keyword>
<accession>A0A7D5QHT8</accession>
<evidence type="ECO:0000256" key="12">
    <source>
        <dbReference type="SAM" id="Phobius"/>
    </source>
</evidence>
<keyword evidence="7" id="KW-0408">Iron</keyword>
<evidence type="ECO:0000256" key="1">
    <source>
        <dbReference type="ARBA" id="ARBA00004141"/>
    </source>
</evidence>
<dbReference type="Pfam" id="PF02628">
    <property type="entry name" value="COX15-CtaA"/>
    <property type="match status" value="1"/>
</dbReference>
<dbReference type="GO" id="GO:0006784">
    <property type="term" value="P:heme A biosynthetic process"/>
    <property type="evidence" value="ECO:0007669"/>
    <property type="project" value="InterPro"/>
</dbReference>
<dbReference type="GO" id="GO:0046872">
    <property type="term" value="F:metal ion binding"/>
    <property type="evidence" value="ECO:0007669"/>
    <property type="project" value="UniProtKB-KW"/>
</dbReference>
<keyword evidence="14" id="KW-1185">Reference proteome</keyword>
<keyword evidence="8" id="KW-0350">Heme biosynthesis</keyword>
<protein>
    <submittedName>
        <fullName evidence="13">COX15/CtaA family protein</fullName>
    </submittedName>
</protein>
<evidence type="ECO:0000256" key="3">
    <source>
        <dbReference type="ARBA" id="ARBA00022692"/>
    </source>
</evidence>
<feature type="transmembrane region" description="Helical" evidence="12">
    <location>
        <begin position="95"/>
        <end position="117"/>
    </location>
</feature>
<evidence type="ECO:0000256" key="5">
    <source>
        <dbReference type="ARBA" id="ARBA00022989"/>
    </source>
</evidence>
<evidence type="ECO:0000256" key="8">
    <source>
        <dbReference type="ARBA" id="ARBA00023133"/>
    </source>
</evidence>
<feature type="transmembrane region" description="Helical" evidence="12">
    <location>
        <begin position="65"/>
        <end position="83"/>
    </location>
</feature>
<sequence length="286" mass="30238">MTRVPDWLTFRRYAAFVTSATLALVMLGIYTAASGAGLACAQQWPLCDGGVLPQSIPSFIEWFHRLWAMITGFLILGVAAWAWRGTFPRRTRWAATVAVVLTPLQAVLGAVTVTFNGRLPGGYSMPVHAAHFVTGFVIFVGLAYATLTAYEGSHRGGIDRARTALSVSLGGMLAGVVFSRLPPLLAYDPWAQAAFYGVSLAAFGALLAATRWLGAFGRGRLRVATALAGGLLFLAMLLGRDIVYYTATVGLVNAAAVAGALGLVAAVRWRVRDRAERGGSTAGTSN</sequence>
<evidence type="ECO:0000256" key="7">
    <source>
        <dbReference type="ARBA" id="ARBA00023004"/>
    </source>
</evidence>
<dbReference type="GeneID" id="56038829"/>
<gene>
    <name evidence="13" type="ORF">HUG12_15180</name>
</gene>
<evidence type="ECO:0000256" key="4">
    <source>
        <dbReference type="ARBA" id="ARBA00022723"/>
    </source>
</evidence>
<evidence type="ECO:0000256" key="9">
    <source>
        <dbReference type="ARBA" id="ARBA00023136"/>
    </source>
</evidence>
<keyword evidence="10" id="KW-1015">Disulfide bond</keyword>
<dbReference type="InterPro" id="IPR050450">
    <property type="entry name" value="COX15/CtaA_HemeA_synthase"/>
</dbReference>
<dbReference type="KEGG" id="halu:HUG12_15180"/>
<comment type="subcellular location">
    <subcellularLocation>
        <location evidence="1">Membrane</location>
        <topology evidence="1">Multi-pass membrane protein</topology>
    </subcellularLocation>
</comment>
<dbReference type="GO" id="GO:0016491">
    <property type="term" value="F:oxidoreductase activity"/>
    <property type="evidence" value="ECO:0007669"/>
    <property type="project" value="UniProtKB-KW"/>
</dbReference>
<dbReference type="OrthoDB" id="336837at2157"/>
<organism evidence="13 14">
    <name type="scientific">Halorarum salinum</name>
    <dbReference type="NCBI Taxonomy" id="2743089"/>
    <lineage>
        <taxon>Archaea</taxon>
        <taxon>Methanobacteriati</taxon>
        <taxon>Methanobacteriota</taxon>
        <taxon>Stenosarchaea group</taxon>
        <taxon>Halobacteria</taxon>
        <taxon>Halobacteriales</taxon>
        <taxon>Haloferacaceae</taxon>
        <taxon>Halorarum</taxon>
    </lineage>
</organism>
<evidence type="ECO:0000313" key="13">
    <source>
        <dbReference type="EMBL" id="QLG63002.1"/>
    </source>
</evidence>
<reference evidence="13 14" key="1">
    <citation type="submission" date="2020-06" db="EMBL/GenBank/DDBJ databases">
        <title>NJ-3-1, isolated from saline soil.</title>
        <authorList>
            <person name="Cui H.L."/>
            <person name="Shi X."/>
        </authorList>
    </citation>
    <scope>NUCLEOTIDE SEQUENCE [LARGE SCALE GENOMIC DNA]</scope>
    <source>
        <strain evidence="13 14">NJ-3-1</strain>
    </source>
</reference>
<evidence type="ECO:0000256" key="10">
    <source>
        <dbReference type="ARBA" id="ARBA00023157"/>
    </source>
</evidence>
<keyword evidence="2" id="KW-1003">Cell membrane</keyword>
<dbReference type="PANTHER" id="PTHR35457">
    <property type="entry name" value="HEME A SYNTHASE"/>
    <property type="match status" value="1"/>
</dbReference>
<comment type="pathway">
    <text evidence="11">Porphyrin-containing compound metabolism.</text>
</comment>
<dbReference type="AlphaFoldDB" id="A0A7D5QHT8"/>
<evidence type="ECO:0000256" key="2">
    <source>
        <dbReference type="ARBA" id="ARBA00022475"/>
    </source>
</evidence>
<dbReference type="Proteomes" id="UP000509626">
    <property type="component" value="Chromosome"/>
</dbReference>
<evidence type="ECO:0000256" key="11">
    <source>
        <dbReference type="ARBA" id="ARBA00023444"/>
    </source>
</evidence>
<evidence type="ECO:0000313" key="14">
    <source>
        <dbReference type="Proteomes" id="UP000509626"/>
    </source>
</evidence>
<feature type="transmembrane region" description="Helical" evidence="12">
    <location>
        <begin position="129"/>
        <end position="150"/>
    </location>
</feature>
<feature type="transmembrane region" description="Helical" evidence="12">
    <location>
        <begin position="244"/>
        <end position="267"/>
    </location>
</feature>
<proteinExistence type="predicted"/>
<evidence type="ECO:0000256" key="6">
    <source>
        <dbReference type="ARBA" id="ARBA00023002"/>
    </source>
</evidence>
<feature type="transmembrane region" description="Helical" evidence="12">
    <location>
        <begin position="162"/>
        <end position="181"/>
    </location>
</feature>
<feature type="transmembrane region" description="Helical" evidence="12">
    <location>
        <begin position="193"/>
        <end position="214"/>
    </location>
</feature>
<dbReference type="InterPro" id="IPR003780">
    <property type="entry name" value="COX15/CtaA_fam"/>
</dbReference>
<keyword evidence="4" id="KW-0479">Metal-binding</keyword>
<feature type="transmembrane region" description="Helical" evidence="12">
    <location>
        <begin position="221"/>
        <end position="238"/>
    </location>
</feature>
<keyword evidence="5 12" id="KW-1133">Transmembrane helix</keyword>
<dbReference type="GO" id="GO:0016020">
    <property type="term" value="C:membrane"/>
    <property type="evidence" value="ECO:0007669"/>
    <property type="project" value="UniProtKB-SubCell"/>
</dbReference>
<dbReference type="EMBL" id="CP058579">
    <property type="protein sequence ID" value="QLG63002.1"/>
    <property type="molecule type" value="Genomic_DNA"/>
</dbReference>
<dbReference type="RefSeq" id="WP_179269587.1">
    <property type="nucleotide sequence ID" value="NZ_CP058579.1"/>
</dbReference>